<reference evidence="2" key="1">
    <citation type="submission" date="2017-01" db="EMBL/GenBank/DDBJ databases">
        <title>Genome Analysis of Deinococcus marmoris KOPRI26562.</title>
        <authorList>
            <person name="Kim J.H."/>
            <person name="Oh H.-M."/>
        </authorList>
    </citation>
    <scope>NUCLEOTIDE SEQUENCE [LARGE SCALE GENOMIC DNA]</scope>
    <source>
        <strain evidence="2">PAMC 26633</strain>
    </source>
</reference>
<protein>
    <submittedName>
        <fullName evidence="1">Uncharacterized protein</fullName>
    </submittedName>
</protein>
<evidence type="ECO:0000313" key="1">
    <source>
        <dbReference type="EMBL" id="OXC77456.1"/>
    </source>
</evidence>
<organism evidence="1 2">
    <name type="scientific">Caballeronia sordidicola</name>
    <name type="common">Burkholderia sordidicola</name>
    <dbReference type="NCBI Taxonomy" id="196367"/>
    <lineage>
        <taxon>Bacteria</taxon>
        <taxon>Pseudomonadati</taxon>
        <taxon>Pseudomonadota</taxon>
        <taxon>Betaproteobacteria</taxon>
        <taxon>Burkholderiales</taxon>
        <taxon>Burkholderiaceae</taxon>
        <taxon>Caballeronia</taxon>
    </lineage>
</organism>
<sequence length="63" mass="7173">MNYRVSYEHSLASAPDDYIAKVPSQVVEGVPANIPRALLPEFITDLILKRSMRIGKIRHLRII</sequence>
<dbReference type="Proteomes" id="UP000214720">
    <property type="component" value="Unassembled WGS sequence"/>
</dbReference>
<comment type="caution">
    <text evidence="1">The sequence shown here is derived from an EMBL/GenBank/DDBJ whole genome shotgun (WGS) entry which is preliminary data.</text>
</comment>
<proteinExistence type="predicted"/>
<dbReference type="OrthoDB" id="9015514at2"/>
<dbReference type="EMBL" id="MTHB01000106">
    <property type="protein sequence ID" value="OXC77456.1"/>
    <property type="molecule type" value="Genomic_DNA"/>
</dbReference>
<dbReference type="AlphaFoldDB" id="A0A226X1W8"/>
<dbReference type="RefSeq" id="WP_089161501.1">
    <property type="nucleotide sequence ID" value="NZ_MTHB01000106.1"/>
</dbReference>
<gene>
    <name evidence="1" type="ORF">BSU04_16775</name>
</gene>
<name>A0A226X1W8_CABSO</name>
<accession>A0A226X1W8</accession>
<evidence type="ECO:0000313" key="2">
    <source>
        <dbReference type="Proteomes" id="UP000214720"/>
    </source>
</evidence>